<reference evidence="1 2" key="1">
    <citation type="submission" date="2021-03" db="EMBL/GenBank/DDBJ databases">
        <title>Whole genome shotgun sequence of Actinoplanes toevensis NBRC 105298.</title>
        <authorList>
            <person name="Komaki H."/>
            <person name="Tamura T."/>
        </authorList>
    </citation>
    <scope>NUCLEOTIDE SEQUENCE [LARGE SCALE GENOMIC DNA]</scope>
    <source>
        <strain evidence="1 2">NBRC 105298</strain>
    </source>
</reference>
<sequence length="62" mass="6722">MPVITKTHALRVIRRAYGPDHAQSVAEQLPERLDMANPADAALLYRLGLTPDRLASALGGEL</sequence>
<dbReference type="AlphaFoldDB" id="A0A920BPX2"/>
<name>A0A920BPX2_9ACTN</name>
<dbReference type="RefSeq" id="WP_213012188.1">
    <property type="nucleotide sequence ID" value="NZ_BOQN01000120.1"/>
</dbReference>
<dbReference type="EMBL" id="BOQN01000120">
    <property type="protein sequence ID" value="GIM96510.1"/>
    <property type="molecule type" value="Genomic_DNA"/>
</dbReference>
<protein>
    <submittedName>
        <fullName evidence="1">Uncharacterized protein</fullName>
    </submittedName>
</protein>
<organism evidence="1 2">
    <name type="scientific">Paractinoplanes toevensis</name>
    <dbReference type="NCBI Taxonomy" id="571911"/>
    <lineage>
        <taxon>Bacteria</taxon>
        <taxon>Bacillati</taxon>
        <taxon>Actinomycetota</taxon>
        <taxon>Actinomycetes</taxon>
        <taxon>Micromonosporales</taxon>
        <taxon>Micromonosporaceae</taxon>
        <taxon>Paractinoplanes</taxon>
    </lineage>
</organism>
<evidence type="ECO:0000313" key="2">
    <source>
        <dbReference type="Proteomes" id="UP000677082"/>
    </source>
</evidence>
<gene>
    <name evidence="1" type="ORF">Ato02nite_083030</name>
</gene>
<accession>A0A920BPX2</accession>
<comment type="caution">
    <text evidence="1">The sequence shown here is derived from an EMBL/GenBank/DDBJ whole genome shotgun (WGS) entry which is preliminary data.</text>
</comment>
<evidence type="ECO:0000313" key="1">
    <source>
        <dbReference type="EMBL" id="GIM96510.1"/>
    </source>
</evidence>
<dbReference type="Proteomes" id="UP000677082">
    <property type="component" value="Unassembled WGS sequence"/>
</dbReference>
<proteinExistence type="predicted"/>
<keyword evidence="2" id="KW-1185">Reference proteome</keyword>